<reference evidence="2 3" key="1">
    <citation type="submission" date="2020-08" db="EMBL/GenBank/DDBJ databases">
        <title>Genomic Encyclopedia of Type Strains, Phase IV (KMG-IV): sequencing the most valuable type-strain genomes for metagenomic binning, comparative biology and taxonomic classification.</title>
        <authorList>
            <person name="Goeker M."/>
        </authorList>
    </citation>
    <scope>NUCLEOTIDE SEQUENCE [LARGE SCALE GENOMIC DNA]</scope>
    <source>
        <strain evidence="2 3">DSM 27568</strain>
    </source>
</reference>
<sequence length="184" mass="19676">MHARHGLGLAAIILSLAPIAAGTAAAADKQSRARAAAIDKLATCKAIREDAARLACYDREASSLVAAADKGEISVVDREQAKSMRRSLFGFSLPKLGLFGGGDNDVSDQDVAKLDSTITTLTALPRGRWQFSIAEGGARWQTLEAPTRLIDPRVGQKVQIERAALGSYWVRFNGQNGVKGQRMN</sequence>
<dbReference type="AlphaFoldDB" id="A0A7W6BY72"/>
<dbReference type="EMBL" id="JACIDY010000003">
    <property type="protein sequence ID" value="MBB3940114.1"/>
    <property type="molecule type" value="Genomic_DNA"/>
</dbReference>
<organism evidence="2 3">
    <name type="scientific">Novosphingobium fluoreni</name>
    <dbReference type="NCBI Taxonomy" id="1391222"/>
    <lineage>
        <taxon>Bacteria</taxon>
        <taxon>Pseudomonadati</taxon>
        <taxon>Pseudomonadota</taxon>
        <taxon>Alphaproteobacteria</taxon>
        <taxon>Sphingomonadales</taxon>
        <taxon>Sphingomonadaceae</taxon>
        <taxon>Novosphingobium</taxon>
    </lineage>
</organism>
<evidence type="ECO:0000313" key="2">
    <source>
        <dbReference type="EMBL" id="MBB3940114.1"/>
    </source>
</evidence>
<gene>
    <name evidence="2" type="ORF">GGR39_001764</name>
</gene>
<protein>
    <submittedName>
        <fullName evidence="2">Uncharacterized protein</fullName>
    </submittedName>
</protein>
<keyword evidence="1" id="KW-0732">Signal</keyword>
<evidence type="ECO:0000256" key="1">
    <source>
        <dbReference type="SAM" id="SignalP"/>
    </source>
</evidence>
<dbReference type="Proteomes" id="UP000561459">
    <property type="component" value="Unassembled WGS sequence"/>
</dbReference>
<feature type="chain" id="PRO_5030597234" evidence="1">
    <location>
        <begin position="27"/>
        <end position="184"/>
    </location>
</feature>
<comment type="caution">
    <text evidence="2">The sequence shown here is derived from an EMBL/GenBank/DDBJ whole genome shotgun (WGS) entry which is preliminary data.</text>
</comment>
<proteinExistence type="predicted"/>
<keyword evidence="3" id="KW-1185">Reference proteome</keyword>
<dbReference type="RefSeq" id="WP_183616762.1">
    <property type="nucleotide sequence ID" value="NZ_JACIDY010000003.1"/>
</dbReference>
<evidence type="ECO:0000313" key="3">
    <source>
        <dbReference type="Proteomes" id="UP000561459"/>
    </source>
</evidence>
<feature type="signal peptide" evidence="1">
    <location>
        <begin position="1"/>
        <end position="26"/>
    </location>
</feature>
<accession>A0A7W6BY72</accession>
<name>A0A7W6BY72_9SPHN</name>